<dbReference type="SUPFAM" id="SSF50729">
    <property type="entry name" value="PH domain-like"/>
    <property type="match status" value="1"/>
</dbReference>
<dbReference type="OMA" id="AMPEAHR"/>
<feature type="domain" description="Histone chaperone RTT106/FACT complex subunit SPT16-like middle" evidence="5">
    <location>
        <begin position="252"/>
        <end position="350"/>
    </location>
</feature>
<dbReference type="GeneID" id="19273846"/>
<comment type="subunit">
    <text evidence="3">Interacts with histones H3 and H4.</text>
</comment>
<evidence type="ECO:0000313" key="7">
    <source>
        <dbReference type="Proteomes" id="UP000030651"/>
    </source>
</evidence>
<dbReference type="PANTHER" id="PTHR45849">
    <property type="entry name" value="FACT COMPLEX SUBUNIT SSRP1"/>
    <property type="match status" value="1"/>
</dbReference>
<feature type="compositionally biased region" description="Acidic residues" evidence="4">
    <location>
        <begin position="422"/>
        <end position="456"/>
    </location>
</feature>
<dbReference type="AlphaFoldDB" id="W3WYP7"/>
<dbReference type="PANTHER" id="PTHR45849:SF3">
    <property type="entry name" value="HISTONE CHAPERONE RTT106"/>
    <property type="match status" value="1"/>
</dbReference>
<dbReference type="eggNOG" id="ENOG502R9PE">
    <property type="taxonomic scope" value="Eukaryota"/>
</dbReference>
<dbReference type="SMART" id="SM01287">
    <property type="entry name" value="Rtt106"/>
    <property type="match status" value="1"/>
</dbReference>
<dbReference type="InterPro" id="IPR050454">
    <property type="entry name" value="RTT106/SSRP1_HistChap/FACT"/>
</dbReference>
<dbReference type="InParanoid" id="W3WYP7"/>
<reference evidence="7" key="1">
    <citation type="journal article" date="2015" name="BMC Genomics">
        <title>Genomic and transcriptomic analysis of the endophytic fungus Pestalotiopsis fici reveals its lifestyle and high potential for synthesis of natural products.</title>
        <authorList>
            <person name="Wang X."/>
            <person name="Zhang X."/>
            <person name="Liu L."/>
            <person name="Xiang M."/>
            <person name="Wang W."/>
            <person name="Sun X."/>
            <person name="Che Y."/>
            <person name="Guo L."/>
            <person name="Liu G."/>
            <person name="Guo L."/>
            <person name="Wang C."/>
            <person name="Yin W.B."/>
            <person name="Stadler M."/>
            <person name="Zhang X."/>
            <person name="Liu X."/>
        </authorList>
    </citation>
    <scope>NUCLEOTIDE SEQUENCE [LARGE SCALE GENOMIC DNA]</scope>
    <source>
        <strain evidence="7">W106-1 / CGMCC3.15140</strain>
    </source>
</reference>
<dbReference type="Gene3D" id="2.30.29.120">
    <property type="match status" value="1"/>
</dbReference>
<name>W3WYP7_PESFW</name>
<feature type="compositionally biased region" description="Acidic residues" evidence="4">
    <location>
        <begin position="396"/>
        <end position="415"/>
    </location>
</feature>
<feature type="region of interest" description="Disordered" evidence="4">
    <location>
        <begin position="346"/>
        <end position="456"/>
    </location>
</feature>
<dbReference type="InterPro" id="IPR013719">
    <property type="entry name" value="RTT106/SPT16-like_middle_dom"/>
</dbReference>
<evidence type="ECO:0000259" key="5">
    <source>
        <dbReference type="SMART" id="SM01287"/>
    </source>
</evidence>
<dbReference type="FunCoup" id="W3WYP7">
    <property type="interactions" value="115"/>
</dbReference>
<evidence type="ECO:0000256" key="3">
    <source>
        <dbReference type="ARBA" id="ARBA00038654"/>
    </source>
</evidence>
<evidence type="ECO:0000313" key="6">
    <source>
        <dbReference type="EMBL" id="ETS78980.1"/>
    </source>
</evidence>
<dbReference type="InterPro" id="IPR011993">
    <property type="entry name" value="PH-like_dom_sf"/>
</dbReference>
<dbReference type="STRING" id="1229662.W3WYP7"/>
<dbReference type="RefSeq" id="XP_007835605.1">
    <property type="nucleotide sequence ID" value="XM_007837414.1"/>
</dbReference>
<evidence type="ECO:0000256" key="2">
    <source>
        <dbReference type="ARBA" id="ARBA00037550"/>
    </source>
</evidence>
<dbReference type="Gene3D" id="2.30.29.30">
    <property type="entry name" value="Pleckstrin-homology domain (PH domain)/Phosphotyrosine-binding domain (PTB)"/>
    <property type="match status" value="1"/>
</dbReference>
<dbReference type="Proteomes" id="UP000030651">
    <property type="component" value="Unassembled WGS sequence"/>
</dbReference>
<dbReference type="GO" id="GO:0042393">
    <property type="term" value="F:histone binding"/>
    <property type="evidence" value="ECO:0007669"/>
    <property type="project" value="TreeGrafter"/>
</dbReference>
<accession>W3WYP7</accession>
<sequence length="456" mass="49547">MSSGLDSQKLSAVFKSRPDILKGIQKEADTPSRVKLFNDIVSYVYEQTGGDSAAEEQPALKRRRVDIDQNGSTSSSSNGAAPSVDVASEDVLLEIKDISVSIPQRKKFDLCFTAHHIYAKAPNTTAPIPTITYAWKDFEYVFCLPVPEKAQVQHNYVLLPRGSALASLSKDSPSTAAEPLVFTIGATAPKPGSIGGKNAAAAQAVSDSYKQLFNWALKMCLNARAPDVQIVEADPSKFHSQVRQAHRPKEQAVHVAAHRGSKDGFLFFLENGILWAFKKPLLFIPVDRIAAISYTSVLQRTFNMVVEIFTKEGGDDEATEEIEFAMLDQEDYAGINEKYVARKGLQDRSMADQRKAKKELAENGKGKKGVDAENGDDDDGAAPGVGLAELQKTDLWGDDDEEDEEDYDPGSDGESEGSGSSSDDDDDDDDEDDDAGEDGEDDDEMDEDNAGAADDE</sequence>
<evidence type="ECO:0000256" key="4">
    <source>
        <dbReference type="SAM" id="MobiDB-lite"/>
    </source>
</evidence>
<gene>
    <name evidence="6" type="ORF">PFICI_08833</name>
</gene>
<dbReference type="EMBL" id="KI912114">
    <property type="protein sequence ID" value="ETS78980.1"/>
    <property type="molecule type" value="Genomic_DNA"/>
</dbReference>
<dbReference type="GO" id="GO:0031491">
    <property type="term" value="F:nucleosome binding"/>
    <property type="evidence" value="ECO:0007669"/>
    <property type="project" value="TreeGrafter"/>
</dbReference>
<proteinExistence type="inferred from homology"/>
<dbReference type="HOGENOM" id="CLU_033828_0_0_1"/>
<comment type="similarity">
    <text evidence="1">Belongs to the RTT106 family.</text>
</comment>
<dbReference type="KEGG" id="pfy:PFICI_08833"/>
<feature type="compositionally biased region" description="Basic and acidic residues" evidence="4">
    <location>
        <begin position="346"/>
        <end position="371"/>
    </location>
</feature>
<dbReference type="OrthoDB" id="75754at2759"/>
<keyword evidence="7" id="KW-1185">Reference proteome</keyword>
<dbReference type="Pfam" id="PF08512">
    <property type="entry name" value="Rttp106-like_middle"/>
    <property type="match status" value="1"/>
</dbReference>
<evidence type="ECO:0000256" key="1">
    <source>
        <dbReference type="ARBA" id="ARBA00006159"/>
    </source>
</evidence>
<organism evidence="6 7">
    <name type="scientific">Pestalotiopsis fici (strain W106-1 / CGMCC3.15140)</name>
    <dbReference type="NCBI Taxonomy" id="1229662"/>
    <lineage>
        <taxon>Eukaryota</taxon>
        <taxon>Fungi</taxon>
        <taxon>Dikarya</taxon>
        <taxon>Ascomycota</taxon>
        <taxon>Pezizomycotina</taxon>
        <taxon>Sordariomycetes</taxon>
        <taxon>Xylariomycetidae</taxon>
        <taxon>Amphisphaeriales</taxon>
        <taxon>Sporocadaceae</taxon>
        <taxon>Pestalotiopsis</taxon>
    </lineage>
</organism>
<protein>
    <recommendedName>
        <fullName evidence="5">Histone chaperone RTT106/FACT complex subunit SPT16-like middle domain-containing protein</fullName>
    </recommendedName>
</protein>
<comment type="function">
    <text evidence="2">Histones H3 and H4 chaperone involved in the nucleosome formation and heterochromatin silencing. Required for the deposition of H3K56ac-carrying H3-H4 complex onto newly-replicated DNA. Plays a role in the transcriptional regulation of the cell-cycle dependent histone genes by creating a repressive structure at the core histone gene promoter.</text>
</comment>